<proteinExistence type="predicted"/>
<dbReference type="GeneTree" id="ENSGT00910000146654"/>
<reference evidence="3" key="2">
    <citation type="submission" date="2025-08" db="UniProtKB">
        <authorList>
            <consortium name="Ensembl"/>
        </authorList>
    </citation>
    <scope>IDENTIFICATION</scope>
</reference>
<keyword evidence="4" id="KW-1185">Reference proteome</keyword>
<dbReference type="Proteomes" id="UP000694520">
    <property type="component" value="Chromosome 6"/>
</dbReference>
<name>A0A8B9W9U8_BOSMU</name>
<evidence type="ECO:0000259" key="2">
    <source>
        <dbReference type="Pfam" id="PF08969"/>
    </source>
</evidence>
<reference evidence="3" key="1">
    <citation type="submission" date="2019-05" db="EMBL/GenBank/DDBJ databases">
        <authorList>
            <person name="Zhang S."/>
            <person name="Liu J."/>
        </authorList>
    </citation>
    <scope>NUCLEOTIDE SEQUENCE [LARGE SCALE GENOMIC DNA]</scope>
</reference>
<dbReference type="InterPro" id="IPR015063">
    <property type="entry name" value="USP8_dimer"/>
</dbReference>
<dbReference type="Ensembl" id="ENSBGRT00000005161.1">
    <property type="protein sequence ID" value="ENSBGRP00000004498.1"/>
    <property type="gene ID" value="ENSBGRG00000002763.1"/>
</dbReference>
<dbReference type="Gene3D" id="1.20.58.80">
    <property type="entry name" value="Phosphotransferase system, lactose/cellobiose-type IIA subunit"/>
    <property type="match status" value="1"/>
</dbReference>
<protein>
    <recommendedName>
        <fullName evidence="2">USP8 dimerisation domain-containing protein</fullName>
    </recommendedName>
</protein>
<accession>A0A8B9W9U8</accession>
<feature type="region of interest" description="Disordered" evidence="1">
    <location>
        <begin position="97"/>
        <end position="117"/>
    </location>
</feature>
<dbReference type="SUPFAM" id="SSF140856">
    <property type="entry name" value="USP8 N-terminal domain-like"/>
    <property type="match status" value="1"/>
</dbReference>
<dbReference type="AlphaFoldDB" id="A0A8B9W9U8"/>
<feature type="domain" description="USP8 dimerisation" evidence="2">
    <location>
        <begin position="8"/>
        <end position="96"/>
    </location>
</feature>
<organism evidence="3 4">
    <name type="scientific">Bos mutus grunniens</name>
    <name type="common">Wild yak</name>
    <name type="synonym">Bos grunniens</name>
    <dbReference type="NCBI Taxonomy" id="30521"/>
    <lineage>
        <taxon>Eukaryota</taxon>
        <taxon>Metazoa</taxon>
        <taxon>Chordata</taxon>
        <taxon>Craniata</taxon>
        <taxon>Vertebrata</taxon>
        <taxon>Euteleostomi</taxon>
        <taxon>Mammalia</taxon>
        <taxon>Eutheria</taxon>
        <taxon>Laurasiatheria</taxon>
        <taxon>Artiodactyla</taxon>
        <taxon>Ruminantia</taxon>
        <taxon>Pecora</taxon>
        <taxon>Bovidae</taxon>
        <taxon>Bovinae</taxon>
        <taxon>Bos</taxon>
    </lineage>
</organism>
<reference evidence="3" key="3">
    <citation type="submission" date="2025-09" db="UniProtKB">
        <authorList>
            <consortium name="Ensembl"/>
        </authorList>
    </citation>
    <scope>IDENTIFICATION</scope>
</reference>
<evidence type="ECO:0000313" key="3">
    <source>
        <dbReference type="Ensembl" id="ENSBGRP00000004498.1"/>
    </source>
</evidence>
<evidence type="ECO:0000313" key="4">
    <source>
        <dbReference type="Proteomes" id="UP000694520"/>
    </source>
</evidence>
<evidence type="ECO:0000256" key="1">
    <source>
        <dbReference type="SAM" id="MobiDB-lite"/>
    </source>
</evidence>
<dbReference type="Pfam" id="PF08969">
    <property type="entry name" value="USP8_dimer"/>
    <property type="match status" value="1"/>
</dbReference>
<sequence>MPAVASVPKELYLSSSLKDLNKKTEVKPEKISTKNYVQSALKIFKTAEESRLDRDEERAYVLYMKYVTVYNLIKKRPDFMQQQDHFHSMKKLKFGKNLKKRTDRRKSSCRNRKSRKQKERMIAHQIKVLWKMYWMPKTKPKRYFRFIL</sequence>
<dbReference type="GO" id="GO:0016579">
    <property type="term" value="P:protein deubiquitination"/>
    <property type="evidence" value="ECO:0007669"/>
    <property type="project" value="UniProtKB-ARBA"/>
</dbReference>